<accession>A0AAW1TT05</accession>
<dbReference type="Proteomes" id="UP001431783">
    <property type="component" value="Unassembled WGS sequence"/>
</dbReference>
<protein>
    <submittedName>
        <fullName evidence="1">Uncharacterized protein</fullName>
    </submittedName>
</protein>
<proteinExistence type="predicted"/>
<comment type="caution">
    <text evidence="1">The sequence shown here is derived from an EMBL/GenBank/DDBJ whole genome shotgun (WGS) entry which is preliminary data.</text>
</comment>
<organism evidence="1 2">
    <name type="scientific">Henosepilachna vigintioctopunctata</name>
    <dbReference type="NCBI Taxonomy" id="420089"/>
    <lineage>
        <taxon>Eukaryota</taxon>
        <taxon>Metazoa</taxon>
        <taxon>Ecdysozoa</taxon>
        <taxon>Arthropoda</taxon>
        <taxon>Hexapoda</taxon>
        <taxon>Insecta</taxon>
        <taxon>Pterygota</taxon>
        <taxon>Neoptera</taxon>
        <taxon>Endopterygota</taxon>
        <taxon>Coleoptera</taxon>
        <taxon>Polyphaga</taxon>
        <taxon>Cucujiformia</taxon>
        <taxon>Coccinelloidea</taxon>
        <taxon>Coccinellidae</taxon>
        <taxon>Epilachninae</taxon>
        <taxon>Epilachnini</taxon>
        <taxon>Henosepilachna</taxon>
    </lineage>
</organism>
<keyword evidence="2" id="KW-1185">Reference proteome</keyword>
<sequence>MDNDRKQLQKAKGSQYFWTTVNSIWERGAEYMGMKRICNSKNEIVDDAIEISNEYLSNIRQKLAEKSRKSKESILKRTAFLERNSIYLTPTTSEEVKSIIKKGRSTCVGRHQIRDFDKYHEFYCGTLFHLINEIIEVCEVPKSC</sequence>
<evidence type="ECO:0000313" key="1">
    <source>
        <dbReference type="EMBL" id="KAK9871755.1"/>
    </source>
</evidence>
<evidence type="ECO:0000313" key="2">
    <source>
        <dbReference type="Proteomes" id="UP001431783"/>
    </source>
</evidence>
<name>A0AAW1TT05_9CUCU</name>
<dbReference type="AlphaFoldDB" id="A0AAW1TT05"/>
<dbReference type="EMBL" id="JARQZJ010000007">
    <property type="protein sequence ID" value="KAK9871755.1"/>
    <property type="molecule type" value="Genomic_DNA"/>
</dbReference>
<reference evidence="1 2" key="1">
    <citation type="submission" date="2023-03" db="EMBL/GenBank/DDBJ databases">
        <title>Genome insight into feeding habits of ladybird beetles.</title>
        <authorList>
            <person name="Li H.-S."/>
            <person name="Huang Y.-H."/>
            <person name="Pang H."/>
        </authorList>
    </citation>
    <scope>NUCLEOTIDE SEQUENCE [LARGE SCALE GENOMIC DNA]</scope>
    <source>
        <strain evidence="1">SYSU_2023b</strain>
        <tissue evidence="1">Whole body</tissue>
    </source>
</reference>
<gene>
    <name evidence="1" type="ORF">WA026_014210</name>
</gene>